<evidence type="ECO:0000313" key="1">
    <source>
        <dbReference type="EMBL" id="WBF79031.1"/>
    </source>
</evidence>
<organism evidence="1 2">
    <name type="scientific">Arthrobacter phage Bolt007</name>
    <dbReference type="NCBI Taxonomy" id="3017297"/>
    <lineage>
        <taxon>Viruses</taxon>
        <taxon>Duplodnaviria</taxon>
        <taxon>Heunggongvirae</taxon>
        <taxon>Uroviricota</taxon>
        <taxon>Caudoviricetes</taxon>
        <taxon>Berryhillviridae</taxon>
        <taxon>Lilmacvirus</taxon>
        <taxon>Lilmacvirus bolt007</taxon>
    </lineage>
</organism>
<evidence type="ECO:0000313" key="2">
    <source>
        <dbReference type="Proteomes" id="UP001212175"/>
    </source>
</evidence>
<keyword evidence="2" id="KW-1185">Reference proteome</keyword>
<gene>
    <name evidence="1" type="primary">63</name>
    <name evidence="1" type="ORF">SEA_BOLT007_63</name>
</gene>
<proteinExistence type="predicted"/>
<dbReference type="EMBL" id="OP985600">
    <property type="protein sequence ID" value="WBF79031.1"/>
    <property type="molecule type" value="Genomic_DNA"/>
</dbReference>
<accession>A0AA49I8F2</accession>
<protein>
    <submittedName>
        <fullName evidence="1">Uncharacterized protein</fullName>
    </submittedName>
</protein>
<dbReference type="Proteomes" id="UP001212175">
    <property type="component" value="Segment"/>
</dbReference>
<name>A0AA49I8F2_9CAUD</name>
<reference evidence="1 2" key="1">
    <citation type="submission" date="2022-12" db="EMBL/GenBank/DDBJ databases">
        <authorList>
            <person name="Batteikh M."/>
            <person name="Krug K."/>
            <person name="Kamarzar M."/>
            <person name="Huq N."/>
            <person name="Esparza P.D."/>
            <person name="Ma Y."/>
            <person name="Wang J.Y."/>
            <person name="Fleming H.S."/>
            <person name="Wright N.E."/>
            <person name="Melkote A."/>
            <person name="Senthilvelan J."/>
            <person name="Rajiv S."/>
            <person name="Paek B.H."/>
            <person name="Gonzalez C."/>
            <person name="Abuwarda M."/>
            <person name="Niazmandi K."/>
            <person name="Whang A."/>
            <person name="Magaling J.T.M."/>
            <person name="Seeman S."/>
            <person name="Chai A.E."/>
            <person name="Zorawik M."/>
            <person name="Kasemsunt F."/>
            <person name="Garza D.R."/>
            <person name="Ngo R.T."/>
            <person name="Reddi K."/>
            <person name="Freise A.C."/>
            <person name="Garcia-Vedrenne A.E."/>
            <person name="Garlena R.A."/>
            <person name="Russell D.A."/>
            <person name="Jacobs-Sera D."/>
            <person name="Hatfull G.F."/>
        </authorList>
    </citation>
    <scope>NUCLEOTIDE SEQUENCE [LARGE SCALE GENOMIC DNA]</scope>
</reference>
<sequence>MTDCHNCEEPIVSLTPIGWVHRDGYSTRCEVEGPFRGLVATPPK</sequence>